<dbReference type="EMBL" id="QSII01000001">
    <property type="protein sequence ID" value="RHC90242.1"/>
    <property type="molecule type" value="Genomic_DNA"/>
</dbReference>
<keyword evidence="1" id="KW-0812">Transmembrane</keyword>
<reference evidence="2 5" key="2">
    <citation type="journal article" date="2019" name="Nat. Med.">
        <title>A library of human gut bacterial isolates paired with longitudinal multiomics data enables mechanistic microbiome research.</title>
        <authorList>
            <person name="Poyet M."/>
            <person name="Groussin M."/>
            <person name="Gibbons S.M."/>
            <person name="Avila-Pacheco J."/>
            <person name="Jiang X."/>
            <person name="Kearney S.M."/>
            <person name="Perrotta A.R."/>
            <person name="Berdy B."/>
            <person name="Zhao S."/>
            <person name="Lieberman T.D."/>
            <person name="Swanson P.K."/>
            <person name="Smith M."/>
            <person name="Roesemann S."/>
            <person name="Alexander J.E."/>
            <person name="Rich S.A."/>
            <person name="Livny J."/>
            <person name="Vlamakis H."/>
            <person name="Clish C."/>
            <person name="Bullock K."/>
            <person name="Deik A."/>
            <person name="Scott J."/>
            <person name="Pierce K.A."/>
            <person name="Xavier R.J."/>
            <person name="Alm E.J."/>
        </authorList>
    </citation>
    <scope>NUCLEOTIDE SEQUENCE [LARGE SCALE GENOMIC DNA]</scope>
    <source>
        <strain evidence="2 5">BIOML-A16</strain>
    </source>
</reference>
<evidence type="ECO:0000313" key="2">
    <source>
        <dbReference type="EMBL" id="MTU68802.1"/>
    </source>
</evidence>
<keyword evidence="1" id="KW-1133">Transmembrane helix</keyword>
<feature type="transmembrane region" description="Helical" evidence="1">
    <location>
        <begin position="50"/>
        <end position="71"/>
    </location>
</feature>
<reference evidence="3 4" key="1">
    <citation type="submission" date="2018-08" db="EMBL/GenBank/DDBJ databases">
        <title>A genome reference for cultivated species of the human gut microbiota.</title>
        <authorList>
            <person name="Zou Y."/>
            <person name="Xue W."/>
            <person name="Luo G."/>
        </authorList>
    </citation>
    <scope>NUCLEOTIDE SEQUENCE [LARGE SCALE GENOMIC DNA]</scope>
    <source>
        <strain evidence="3 4">AM34-17</strain>
    </source>
</reference>
<organism evidence="3 4">
    <name type="scientific">Parabacteroides merdae</name>
    <dbReference type="NCBI Taxonomy" id="46503"/>
    <lineage>
        <taxon>Bacteria</taxon>
        <taxon>Pseudomonadati</taxon>
        <taxon>Bacteroidota</taxon>
        <taxon>Bacteroidia</taxon>
        <taxon>Bacteroidales</taxon>
        <taxon>Tannerellaceae</taxon>
        <taxon>Parabacteroides</taxon>
    </lineage>
</organism>
<dbReference type="Proteomes" id="UP000286260">
    <property type="component" value="Unassembled WGS sequence"/>
</dbReference>
<comment type="caution">
    <text evidence="3">The sequence shown here is derived from an EMBL/GenBank/DDBJ whole genome shotgun (WGS) entry which is preliminary data.</text>
</comment>
<sequence length="81" mass="9376">MRGRKKTDLINQIFIASVLMRSRVKRGNRIVLTPPYGVVVWYGIRLNRYSPINAITACIVCVIWMILCRYVSRLSPFSSLM</sequence>
<keyword evidence="1" id="KW-0472">Membrane</keyword>
<dbReference type="Proteomes" id="UP000448908">
    <property type="component" value="Unassembled WGS sequence"/>
</dbReference>
<proteinExistence type="predicted"/>
<evidence type="ECO:0000313" key="3">
    <source>
        <dbReference type="EMBL" id="RHC90242.1"/>
    </source>
</evidence>
<dbReference type="EMBL" id="WNDA01000008">
    <property type="protein sequence ID" value="MTU68802.1"/>
    <property type="molecule type" value="Genomic_DNA"/>
</dbReference>
<accession>A0A3E4ZQL4</accession>
<feature type="transmembrane region" description="Helical" evidence="1">
    <location>
        <begin position="27"/>
        <end position="44"/>
    </location>
</feature>
<dbReference type="AlphaFoldDB" id="A0A3E4ZQL4"/>
<evidence type="ECO:0000313" key="4">
    <source>
        <dbReference type="Proteomes" id="UP000286260"/>
    </source>
</evidence>
<evidence type="ECO:0000256" key="1">
    <source>
        <dbReference type="SAM" id="Phobius"/>
    </source>
</evidence>
<evidence type="ECO:0000313" key="5">
    <source>
        <dbReference type="Proteomes" id="UP000448908"/>
    </source>
</evidence>
<gene>
    <name evidence="3" type="ORF">DW828_01535</name>
    <name evidence="2" type="ORF">GMD92_06865</name>
</gene>
<protein>
    <submittedName>
        <fullName evidence="3">Uncharacterized protein</fullName>
    </submittedName>
</protein>
<name>A0A3E4ZQL4_9BACT</name>